<feature type="domain" description="Cyclic nucleotide-binding" evidence="2">
    <location>
        <begin position="375"/>
        <end position="482"/>
    </location>
</feature>
<organism evidence="3 4">
    <name type="scientific">Pelagomonas calceolata</name>
    <dbReference type="NCBI Taxonomy" id="35677"/>
    <lineage>
        <taxon>Eukaryota</taxon>
        <taxon>Sar</taxon>
        <taxon>Stramenopiles</taxon>
        <taxon>Ochrophyta</taxon>
        <taxon>Pelagophyceae</taxon>
        <taxon>Pelagomonadales</taxon>
        <taxon>Pelagomonadaceae</taxon>
        <taxon>Pelagomonas</taxon>
    </lineage>
</organism>
<dbReference type="AlphaFoldDB" id="A0A8J2STR5"/>
<feature type="region of interest" description="Disordered" evidence="1">
    <location>
        <begin position="202"/>
        <end position="253"/>
    </location>
</feature>
<feature type="region of interest" description="Disordered" evidence="1">
    <location>
        <begin position="567"/>
        <end position="609"/>
    </location>
</feature>
<accession>A0A8J2STR5</accession>
<reference evidence="3" key="1">
    <citation type="submission" date="2021-11" db="EMBL/GenBank/DDBJ databases">
        <authorList>
            <consortium name="Genoscope - CEA"/>
            <person name="William W."/>
        </authorList>
    </citation>
    <scope>NUCLEOTIDE SEQUENCE</scope>
</reference>
<gene>
    <name evidence="3" type="ORF">PECAL_4P18610</name>
</gene>
<dbReference type="SUPFAM" id="SSF51206">
    <property type="entry name" value="cAMP-binding domain-like"/>
    <property type="match status" value="2"/>
</dbReference>
<name>A0A8J2STR5_9STRA</name>
<evidence type="ECO:0000256" key="1">
    <source>
        <dbReference type="SAM" id="MobiDB-lite"/>
    </source>
</evidence>
<dbReference type="InterPro" id="IPR000595">
    <property type="entry name" value="cNMP-bd_dom"/>
</dbReference>
<feature type="compositionally biased region" description="Low complexity" evidence="1">
    <location>
        <begin position="202"/>
        <end position="218"/>
    </location>
</feature>
<proteinExistence type="predicted"/>
<dbReference type="CDD" id="cd00038">
    <property type="entry name" value="CAP_ED"/>
    <property type="match status" value="1"/>
</dbReference>
<feature type="compositionally biased region" description="Low complexity" evidence="1">
    <location>
        <begin position="241"/>
        <end position="253"/>
    </location>
</feature>
<dbReference type="EMBL" id="CAKKNE010000004">
    <property type="protein sequence ID" value="CAH0374566.1"/>
    <property type="molecule type" value="Genomic_DNA"/>
</dbReference>
<dbReference type="Proteomes" id="UP000789595">
    <property type="component" value="Unassembled WGS sequence"/>
</dbReference>
<dbReference type="Gene3D" id="2.60.120.10">
    <property type="entry name" value="Jelly Rolls"/>
    <property type="match status" value="2"/>
</dbReference>
<evidence type="ECO:0000313" key="3">
    <source>
        <dbReference type="EMBL" id="CAH0374566.1"/>
    </source>
</evidence>
<keyword evidence="4" id="KW-1185">Reference proteome</keyword>
<feature type="region of interest" description="Disordered" evidence="1">
    <location>
        <begin position="267"/>
        <end position="292"/>
    </location>
</feature>
<dbReference type="InterPro" id="IPR018490">
    <property type="entry name" value="cNMP-bd_dom_sf"/>
</dbReference>
<dbReference type="InterPro" id="IPR014710">
    <property type="entry name" value="RmlC-like_jellyroll"/>
</dbReference>
<dbReference type="PANTHER" id="PTHR23011:SF28">
    <property type="entry name" value="CYCLIC NUCLEOTIDE-BINDING DOMAIN CONTAINING PROTEIN"/>
    <property type="match status" value="1"/>
</dbReference>
<evidence type="ECO:0000259" key="2">
    <source>
        <dbReference type="PROSITE" id="PS50042"/>
    </source>
</evidence>
<dbReference type="PROSITE" id="PS50042">
    <property type="entry name" value="CNMP_BINDING_3"/>
    <property type="match status" value="2"/>
</dbReference>
<feature type="region of interest" description="Disordered" evidence="1">
    <location>
        <begin position="630"/>
        <end position="655"/>
    </location>
</feature>
<dbReference type="PANTHER" id="PTHR23011">
    <property type="entry name" value="CYCLIC NUCLEOTIDE-BINDING DOMAIN CONTAINING PROTEIN"/>
    <property type="match status" value="1"/>
</dbReference>
<sequence length="715" mass="77125">MMALEEKETGAAAWDTDARGAAFLKRFLTRMARQAALANQRELYGAWRVWLHKLREERRTRGARARRARHDAMLATLREHAPGERDAAVVADLVAWASGAFAGADASALPGLCQHLAVTERAAGDLLWLQGDVADKYYVLHAGLIKLFRHSTPIMTRECRELYGDRRAVLRRRPHELARAARGTVDEAPAVAQGIAATPVAGAPAPAEASPRPTAAPAEDVSATSGVACSPPPEWDTLGVATSAPTPAASASPHVAEAPVPAQRIADAPSPAAAAPAPAEARRPRPEADPEWDTLGVATKDVVAGTGLGEGALLRSVGVTGASSADSPYVDTAACIEPCVVLEVRGDDYRNALAVEHLRRVEIMQTRKFFRDLGPFKHWRPESFMQLAERSTKRHVCAGAAVARRGLQCDTIAFVVQGELKLEGAVAVGSRRERVDLLRLGPGSMLGDVEIAEGLTHFLATATTTRRSMLLEVPRSFFEAMLELNDGAKQRENFERIVNARRDVQAKAALDALVRSGAAKKGGAPPPAYGRICDEFEAALERRVANALETSWARSPPKAAAAVEDALARRPARRDSGASRVGVVKGLERASRTSTEQGSETREIEDDEGAYRDALAVTMSALRTDSIRDARRTAPRRRRGAAPTTPADLIGKPSIVDTPDVHAAHRALTELSAITDRQRRALPSDTLLRMTREILTPDMNALMKSKRRRRPGDFT</sequence>
<comment type="caution">
    <text evidence="3">The sequence shown here is derived from an EMBL/GenBank/DDBJ whole genome shotgun (WGS) entry which is preliminary data.</text>
</comment>
<evidence type="ECO:0000313" key="4">
    <source>
        <dbReference type="Proteomes" id="UP000789595"/>
    </source>
</evidence>
<dbReference type="Pfam" id="PF00027">
    <property type="entry name" value="cNMP_binding"/>
    <property type="match status" value="1"/>
</dbReference>
<protein>
    <recommendedName>
        <fullName evidence="2">Cyclic nucleotide-binding domain-containing protein</fullName>
    </recommendedName>
</protein>
<feature type="domain" description="Cyclic nucleotide-binding" evidence="2">
    <location>
        <begin position="100"/>
        <end position="181"/>
    </location>
</feature>
<feature type="compositionally biased region" description="Low complexity" evidence="1">
    <location>
        <begin position="267"/>
        <end position="279"/>
    </location>
</feature>